<evidence type="ECO:0000313" key="3">
    <source>
        <dbReference type="Proteomes" id="UP000000485"/>
    </source>
</evidence>
<organism evidence="2 3">
    <name type="scientific">Cellulomonas gilvus (strain ATCC 13127 / NRRL B-14078)</name>
    <name type="common">Cellvibrio gilvus</name>
    <dbReference type="NCBI Taxonomy" id="593907"/>
    <lineage>
        <taxon>Bacteria</taxon>
        <taxon>Bacillati</taxon>
        <taxon>Actinomycetota</taxon>
        <taxon>Actinomycetes</taxon>
        <taxon>Micrococcales</taxon>
        <taxon>Cellulomonadaceae</taxon>
        <taxon>Cellulomonas</taxon>
    </lineage>
</organism>
<feature type="compositionally biased region" description="Low complexity" evidence="1">
    <location>
        <begin position="64"/>
        <end position="74"/>
    </location>
</feature>
<protein>
    <submittedName>
        <fullName evidence="2">Uncharacterized protein</fullName>
    </submittedName>
</protein>
<sequence>MTGATSRAGSASRTGYRMVGGRHPLTARLVVVVTLALVAACTGPDNPAPPEPTGDETSQPGPVPTAASSATPAPGGVGELAVVDVSNDNAGWTAVDVPDGFMSTIAATDDVLVGTIQDSAGSESAFAMLASGDVRTLPGDAGEIPQQGSVRDDGSAVFGVGNDDTSDYRVVHWDPVSGKSRVLLESPGIWSETAVVDDTLYLNRPHDDGLVCLDQTSVARPGEPTTVECAAEGGRINYVKVADDDTLTYMVYPDDGECGAVHGITPQQSAALRGVDCISRAVADRNLVAWTGAPETSADGVNYFKSPLRALDEGRIYDLGETSVGGAAICHGAGYWTTDGAGGPEEVRRWKPGSDIEVIYRSPDKNSLDSYTTSMPFCGGSTVLIQRIGWTGRSKQELLTSSAT</sequence>
<evidence type="ECO:0000313" key="2">
    <source>
        <dbReference type="EMBL" id="AEI11110.1"/>
    </source>
</evidence>
<feature type="region of interest" description="Disordered" evidence="1">
    <location>
        <begin position="43"/>
        <end position="75"/>
    </location>
</feature>
<dbReference type="AlphaFoldDB" id="F8A6Q0"/>
<evidence type="ECO:0000256" key="1">
    <source>
        <dbReference type="SAM" id="MobiDB-lite"/>
    </source>
</evidence>
<dbReference type="Proteomes" id="UP000000485">
    <property type="component" value="Chromosome"/>
</dbReference>
<dbReference type="KEGG" id="cga:Celgi_0590"/>
<dbReference type="EMBL" id="CP002665">
    <property type="protein sequence ID" value="AEI11110.1"/>
    <property type="molecule type" value="Genomic_DNA"/>
</dbReference>
<proteinExistence type="predicted"/>
<accession>F8A6Q0</accession>
<keyword evidence="3" id="KW-1185">Reference proteome</keyword>
<dbReference type="STRING" id="593907.Celgi_0590"/>
<reference evidence="3" key="1">
    <citation type="submission" date="2011-04" db="EMBL/GenBank/DDBJ databases">
        <title>Complete sequence of Cellvibrio gilvus ATCC 13127.</title>
        <authorList>
            <person name="Lucas S."/>
            <person name="Han J."/>
            <person name="Lapidus A."/>
            <person name="Cheng J.-F."/>
            <person name="Goodwin L."/>
            <person name="Pitluck S."/>
            <person name="Peters L."/>
            <person name="Munk A."/>
            <person name="Detter J.C."/>
            <person name="Han C."/>
            <person name="Tapia R."/>
            <person name="Land M."/>
            <person name="Hauser L."/>
            <person name="Kyrpides N."/>
            <person name="Ivanova N."/>
            <person name="Ovchinnikova G."/>
            <person name="Pagani I."/>
            <person name="Mead D."/>
            <person name="Brumm P."/>
            <person name="Woyke T."/>
        </authorList>
    </citation>
    <scope>NUCLEOTIDE SEQUENCE [LARGE SCALE GENOMIC DNA]</scope>
    <source>
        <strain evidence="3">ATCC 13127 / NRRL B-14078</strain>
    </source>
</reference>
<gene>
    <name evidence="2" type="ordered locus">Celgi_0590</name>
</gene>
<dbReference type="HOGENOM" id="CLU_680938_0_0_11"/>
<name>F8A6Q0_CELGA</name>